<feature type="transmembrane region" description="Helical" evidence="1">
    <location>
        <begin position="39"/>
        <end position="59"/>
    </location>
</feature>
<evidence type="ECO:0000256" key="1">
    <source>
        <dbReference type="SAM" id="Phobius"/>
    </source>
</evidence>
<sequence length="70" mass="7875">MDGNIYYDFTFNVLIQLVVRVASVLVLDRLLGTTASLALHLFVLLLMLVLIPLLLNSLFAGSKRRSRDKN</sequence>
<dbReference type="Proteomes" id="UP000008030">
    <property type="component" value="Segment"/>
</dbReference>
<dbReference type="KEGG" id="vg:4306267"/>
<evidence type="ECO:0000313" key="3">
    <source>
        <dbReference type="Proteomes" id="UP000008030"/>
    </source>
</evidence>
<proteinExistence type="predicted"/>
<organism evidence="2 3">
    <name type="scientific">Spodoptera frugiperda ascovirus 1a</name>
    <name type="common">SfAV-1a</name>
    <dbReference type="NCBI Taxonomy" id="113370"/>
    <lineage>
        <taxon>Viruses</taxon>
        <taxon>Varidnaviria</taxon>
        <taxon>Bamfordvirae</taxon>
        <taxon>Nucleocytoviricota</taxon>
        <taxon>Megaviricetes</taxon>
        <taxon>Pimascovirales</taxon>
        <taxon>Pimascovirales incertae sedis</taxon>
        <taxon>Ascoviridae</taxon>
        <taxon>Ascovirus</taxon>
        <taxon>Ascovirus sfav1a</taxon>
    </lineage>
</organism>
<evidence type="ECO:0000313" key="2">
    <source>
        <dbReference type="EMBL" id="CAL44662.1"/>
    </source>
</evidence>
<gene>
    <name evidence="2" type="primary">ORF062</name>
</gene>
<keyword evidence="1" id="KW-1133">Transmembrane helix</keyword>
<reference evidence="2 3" key="1">
    <citation type="journal article" date="2006" name="J. Virol.">
        <title>Genomic sequence of Spodoptera frugiperda Ascovirus 1a, an enveloped, double-stranded DNA insect virus that manipulates apoptosis for viral reproduction.</title>
        <authorList>
            <person name="Bideshi D.K."/>
            <person name="Demattei M.V."/>
            <person name="Rouleux-Bonnin F."/>
            <person name="Stasiak K."/>
            <person name="Tan Y."/>
            <person name="Bigot S."/>
            <person name="Bigot Y."/>
            <person name="Federici B.A."/>
        </authorList>
    </citation>
    <scope>NUCLEOTIDE SEQUENCE [LARGE SCALE GENOMIC DNA]</scope>
    <source>
        <strain evidence="3">SvAV-1a</strain>
    </source>
</reference>
<protein>
    <submittedName>
        <fullName evidence="2">7.9 kDa</fullName>
    </submittedName>
</protein>
<keyword evidence="1" id="KW-0812">Transmembrane</keyword>
<accession>Q0E539</accession>
<dbReference type="GeneID" id="4306267"/>
<feature type="transmembrane region" description="Helical" evidence="1">
    <location>
        <begin position="9"/>
        <end position="27"/>
    </location>
</feature>
<keyword evidence="1" id="KW-0472">Membrane</keyword>
<dbReference type="RefSeq" id="YP_762417.1">
    <property type="nucleotide sequence ID" value="NC_008361.1"/>
</dbReference>
<dbReference type="EMBL" id="AM398843">
    <property type="protein sequence ID" value="CAL44662.1"/>
    <property type="molecule type" value="Genomic_DNA"/>
</dbReference>
<organismHost>
    <name type="scientific">Spodoptera frugiperda</name>
    <name type="common">Fall armyworm</name>
    <dbReference type="NCBI Taxonomy" id="7108"/>
</organismHost>
<keyword evidence="3" id="KW-1185">Reference proteome</keyword>
<name>Q0E539_SFAVA</name>